<organism evidence="1 2">
    <name type="scientific">Metapseudomonas otitidis</name>
    <dbReference type="NCBI Taxonomy" id="319939"/>
    <lineage>
        <taxon>Bacteria</taxon>
        <taxon>Pseudomonadati</taxon>
        <taxon>Pseudomonadota</taxon>
        <taxon>Gammaproteobacteria</taxon>
        <taxon>Pseudomonadales</taxon>
        <taxon>Pseudomonadaceae</taxon>
        <taxon>Metapseudomonas</taxon>
    </lineage>
</organism>
<evidence type="ECO:0000313" key="1">
    <source>
        <dbReference type="EMBL" id="MDV3444022.1"/>
    </source>
</evidence>
<dbReference type="Proteomes" id="UP001273935">
    <property type="component" value="Unassembled WGS sequence"/>
</dbReference>
<gene>
    <name evidence="1" type="ORF">R0G64_32340</name>
</gene>
<name>A0ABU3Y1K2_9GAMM</name>
<keyword evidence="2" id="KW-1185">Reference proteome</keyword>
<protein>
    <submittedName>
        <fullName evidence="1">Uncharacterized protein</fullName>
    </submittedName>
</protein>
<sequence>DGDPHVFTSAGVTAGIDLALALVEADLGRSIALAVALDVHGGMAAQCVDVGPVGGGGPAVQQAGGRKNEG</sequence>
<comment type="caution">
    <text evidence="1">The sequence shown here is derived from an EMBL/GenBank/DDBJ whole genome shotgun (WGS) entry which is preliminary data.</text>
</comment>
<evidence type="ECO:0000313" key="2">
    <source>
        <dbReference type="Proteomes" id="UP001273935"/>
    </source>
</evidence>
<dbReference type="Gene3D" id="3.40.50.880">
    <property type="match status" value="1"/>
</dbReference>
<accession>A0ABU3Y1K2</accession>
<dbReference type="SUPFAM" id="SSF52317">
    <property type="entry name" value="Class I glutamine amidotransferase-like"/>
    <property type="match status" value="1"/>
</dbReference>
<reference evidence="1 2" key="1">
    <citation type="submission" date="2023-10" db="EMBL/GenBank/DDBJ databases">
        <title>Pseudomonas otitidis isolated from a paediatric patient with cystic fibrosis in Chile.</title>
        <authorList>
            <person name="Amsteins-Romero L."/>
            <person name="Opazo-Capurro A."/>
            <person name="Matus-Kohler M."/>
            <person name="Gonzalez-Rocha G."/>
        </authorList>
    </citation>
    <scope>NUCLEOTIDE SEQUENCE [LARGE SCALE GENOMIC DNA]</scope>
    <source>
        <strain evidence="1 2">P-714</strain>
    </source>
</reference>
<feature type="non-terminal residue" evidence="1">
    <location>
        <position position="70"/>
    </location>
</feature>
<dbReference type="EMBL" id="JAWJUL010000564">
    <property type="protein sequence ID" value="MDV3444022.1"/>
    <property type="molecule type" value="Genomic_DNA"/>
</dbReference>
<feature type="non-terminal residue" evidence="1">
    <location>
        <position position="1"/>
    </location>
</feature>
<proteinExistence type="predicted"/>
<dbReference type="InterPro" id="IPR029062">
    <property type="entry name" value="Class_I_gatase-like"/>
</dbReference>